<accession>C6Q1W1</accession>
<evidence type="ECO:0000256" key="1">
    <source>
        <dbReference type="SAM" id="Phobius"/>
    </source>
</evidence>
<dbReference type="EMBL" id="ACVI01000151">
    <property type="protein sequence ID" value="EET84519.1"/>
    <property type="molecule type" value="Genomic_DNA"/>
</dbReference>
<evidence type="ECO:0000313" key="3">
    <source>
        <dbReference type="Proteomes" id="UP000004198"/>
    </source>
</evidence>
<evidence type="ECO:0000313" key="2">
    <source>
        <dbReference type="EMBL" id="EET84519.1"/>
    </source>
</evidence>
<proteinExistence type="predicted"/>
<gene>
    <name evidence="2" type="ORF">CcarbDRAFT_5029</name>
</gene>
<feature type="transmembrane region" description="Helical" evidence="1">
    <location>
        <begin position="26"/>
        <end position="51"/>
    </location>
</feature>
<keyword evidence="1" id="KW-1133">Transmembrane helix</keyword>
<keyword evidence="1" id="KW-0812">Transmembrane</keyword>
<reference evidence="2 3" key="1">
    <citation type="submission" date="2009-06" db="EMBL/GenBank/DDBJ databases">
        <title>The draft genome of Clostridium carboxidivorans P7.</title>
        <authorList>
            <consortium name="US DOE Joint Genome Institute (JGI-PGF)"/>
            <person name="Lucas S."/>
            <person name="Copeland A."/>
            <person name="Lapidus A."/>
            <person name="Glavina del Rio T."/>
            <person name="Tice H."/>
            <person name="Bruce D."/>
            <person name="Goodwin L."/>
            <person name="Pitluck S."/>
            <person name="Larimer F."/>
            <person name="Land M.L."/>
            <person name="Hauser L."/>
            <person name="Hemme C.L."/>
        </authorList>
    </citation>
    <scope>NUCLEOTIDE SEQUENCE [LARGE SCALE GENOMIC DNA]</scope>
    <source>
        <strain evidence="2 3">P7</strain>
    </source>
</reference>
<comment type="caution">
    <text evidence="2">The sequence shown here is derived from an EMBL/GenBank/DDBJ whole genome shotgun (WGS) entry which is preliminary data.</text>
</comment>
<name>C6Q1W1_9CLOT</name>
<keyword evidence="1" id="KW-0472">Membrane</keyword>
<keyword evidence="3" id="KW-1185">Reference proteome</keyword>
<dbReference type="Proteomes" id="UP000004198">
    <property type="component" value="Unassembled WGS sequence"/>
</dbReference>
<dbReference type="AlphaFoldDB" id="C6Q1W1"/>
<organism evidence="2 3">
    <name type="scientific">Clostridium carboxidivorans P7</name>
    <dbReference type="NCBI Taxonomy" id="536227"/>
    <lineage>
        <taxon>Bacteria</taxon>
        <taxon>Bacillati</taxon>
        <taxon>Bacillota</taxon>
        <taxon>Clostridia</taxon>
        <taxon>Eubacteriales</taxon>
        <taxon>Clostridiaceae</taxon>
        <taxon>Clostridium</taxon>
    </lineage>
</organism>
<protein>
    <submittedName>
        <fullName evidence="2">Uncharacterized protein</fullName>
    </submittedName>
</protein>
<sequence>MLLFMIIGICSAIGIRIGIVRSNKRILRISLIILLINVIFFIIGSIMYAIYE</sequence>